<dbReference type="InterPro" id="IPR027417">
    <property type="entry name" value="P-loop_NTPase"/>
</dbReference>
<keyword evidence="17" id="KW-0511">Multifunctional enzyme</keyword>
<proteinExistence type="inferred from homology"/>
<feature type="active site" description="For protease activity" evidence="20">
    <location>
        <position position="806"/>
    </location>
</feature>
<comment type="similarity">
    <text evidence="19">Belongs to the Tymoviridae non-structural replication polyprotein family.</text>
</comment>
<evidence type="ECO:0000256" key="1">
    <source>
        <dbReference type="ARBA" id="ARBA00004328"/>
    </source>
</evidence>
<dbReference type="InterPro" id="IPR001788">
    <property type="entry name" value="RNA-dep_RNA_pol_alsuvir"/>
</dbReference>
<evidence type="ECO:0000259" key="23">
    <source>
        <dbReference type="PROSITE" id="PS51657"/>
    </source>
</evidence>
<protein>
    <submittedName>
        <fullName evidence="25">Replicase polyprotein</fullName>
    </submittedName>
</protein>
<dbReference type="GO" id="GO:0039648">
    <property type="term" value="P:symbiont-mediated perturbation of host ubiquitin-like protein modification"/>
    <property type="evidence" value="ECO:0007669"/>
    <property type="project" value="UniProtKB-KW"/>
</dbReference>
<dbReference type="GO" id="GO:0003723">
    <property type="term" value="F:RNA binding"/>
    <property type="evidence" value="ECO:0007669"/>
    <property type="project" value="InterPro"/>
</dbReference>
<keyword evidence="2" id="KW-0696">RNA-directed RNA polymerase</keyword>
<dbReference type="GO" id="GO:0005524">
    <property type="term" value="F:ATP binding"/>
    <property type="evidence" value="ECO:0007669"/>
    <property type="project" value="UniProtKB-KW"/>
</dbReference>
<name>A0A0A1E3X1_9VIRU</name>
<evidence type="ECO:0000313" key="25">
    <source>
        <dbReference type="EMBL" id="AIY22517.1"/>
    </source>
</evidence>
<feature type="domain" description="RdRp catalytic" evidence="22">
    <location>
        <begin position="1508"/>
        <end position="1614"/>
    </location>
</feature>
<dbReference type="PROSITE" id="PS51657">
    <property type="entry name" value="PSRV_HELICASE"/>
    <property type="match status" value="1"/>
</dbReference>
<feature type="compositionally biased region" description="Low complexity" evidence="21">
    <location>
        <begin position="544"/>
        <end position="572"/>
    </location>
</feature>
<dbReference type="GO" id="GO:0006351">
    <property type="term" value="P:DNA-templated transcription"/>
    <property type="evidence" value="ECO:0007669"/>
    <property type="project" value="InterPro"/>
</dbReference>
<keyword evidence="14" id="KW-0946">Virion</keyword>
<evidence type="ECO:0000256" key="4">
    <source>
        <dbReference type="ARBA" id="ARBA00022581"/>
    </source>
</evidence>
<dbReference type="Pfam" id="PF00978">
    <property type="entry name" value="RdRP_2"/>
    <property type="match status" value="1"/>
</dbReference>
<comment type="subcellular location">
    <subcellularLocation>
        <location evidence="1">Virion</location>
    </subcellularLocation>
</comment>
<evidence type="ECO:0000256" key="19">
    <source>
        <dbReference type="ARBA" id="ARBA00046330"/>
    </source>
</evidence>
<keyword evidence="3" id="KW-0167">Capsid protein</keyword>
<accession>A0A0A1E3X1</accession>
<keyword evidence="4" id="KW-0945">Host-virus interaction</keyword>
<evidence type="ECO:0000256" key="16">
    <source>
        <dbReference type="ARBA" id="ARBA00022953"/>
    </source>
</evidence>
<evidence type="ECO:0000256" key="13">
    <source>
        <dbReference type="ARBA" id="ARBA00022840"/>
    </source>
</evidence>
<keyword evidence="11 20" id="KW-0378">Hydrolase</keyword>
<evidence type="ECO:0000256" key="11">
    <source>
        <dbReference type="ARBA" id="ARBA00022801"/>
    </source>
</evidence>
<feature type="compositionally biased region" description="Basic and acidic residues" evidence="21">
    <location>
        <begin position="668"/>
        <end position="677"/>
    </location>
</feature>
<dbReference type="Gene3D" id="2.60.120.20">
    <property type="match status" value="1"/>
</dbReference>
<dbReference type="InterPro" id="IPR029053">
    <property type="entry name" value="Viral_coat"/>
</dbReference>
<dbReference type="GO" id="GO:0019028">
    <property type="term" value="C:viral capsid"/>
    <property type="evidence" value="ECO:0007669"/>
    <property type="project" value="UniProtKB-KW"/>
</dbReference>
<dbReference type="InterPro" id="IPR002588">
    <property type="entry name" value="Alphavirus-like_MT_dom"/>
</dbReference>
<keyword evidence="13" id="KW-0067">ATP-binding</keyword>
<reference evidence="25" key="1">
    <citation type="journal article" date="2015" name="Phytopathology">
        <title>Infectious Maize rayado fino virus from Cloned cDNA.</title>
        <authorList>
            <person name="Edwards M.C."/>
            <person name="Weiland J.J."/>
            <person name="Todd J."/>
            <person name="Stewart L.R."/>
        </authorList>
    </citation>
    <scope>NUCLEOTIDE SEQUENCE</scope>
    <source>
        <strain evidence="25">US</strain>
    </source>
</reference>
<evidence type="ECO:0000256" key="7">
    <source>
        <dbReference type="ARBA" id="ARBA00022670"/>
    </source>
</evidence>
<dbReference type="PROSITE" id="PS51738">
    <property type="entry name" value="PEPTIDASE_C21"/>
    <property type="match status" value="1"/>
</dbReference>
<dbReference type="GO" id="GO:0004197">
    <property type="term" value="F:cysteine-type endopeptidase activity"/>
    <property type="evidence" value="ECO:0007669"/>
    <property type="project" value="UniProtKB-UniRule"/>
</dbReference>
<keyword evidence="5" id="KW-0489">Methyltransferase</keyword>
<evidence type="ECO:0000256" key="17">
    <source>
        <dbReference type="ARBA" id="ARBA00023268"/>
    </source>
</evidence>
<feature type="domain" description="(+)RNA virus helicase C-terminal" evidence="23">
    <location>
        <begin position="882"/>
        <end position="1172"/>
    </location>
</feature>
<dbReference type="GO" id="GO:0003968">
    <property type="term" value="F:RNA-directed RNA polymerase activity"/>
    <property type="evidence" value="ECO:0007669"/>
    <property type="project" value="UniProtKB-KW"/>
</dbReference>
<dbReference type="Pfam" id="PF19227">
    <property type="entry name" value="Salyut"/>
    <property type="match status" value="1"/>
</dbReference>
<dbReference type="GO" id="GO:0008174">
    <property type="term" value="F:mRNA methyltransferase activity"/>
    <property type="evidence" value="ECO:0007669"/>
    <property type="project" value="UniProtKB-UniRule"/>
</dbReference>
<feature type="compositionally biased region" description="Pro residues" evidence="21">
    <location>
        <begin position="574"/>
        <end position="599"/>
    </location>
</feature>
<dbReference type="SUPFAM" id="SSF56672">
    <property type="entry name" value="DNA/RNA polymerases"/>
    <property type="match status" value="1"/>
</dbReference>
<keyword evidence="6" id="KW-1130">Modulation of host ubiquitin pathway by virus</keyword>
<keyword evidence="12 20" id="KW-0788">Thiol protease</keyword>
<evidence type="ECO:0000256" key="12">
    <source>
        <dbReference type="ARBA" id="ARBA00022807"/>
    </source>
</evidence>
<dbReference type="SUPFAM" id="SSF88633">
    <property type="entry name" value="Positive stranded ssRNA viruses"/>
    <property type="match status" value="1"/>
</dbReference>
<evidence type="ECO:0000256" key="21">
    <source>
        <dbReference type="SAM" id="MobiDB-lite"/>
    </source>
</evidence>
<keyword evidence="9" id="KW-0548">Nucleotidyltransferase</keyword>
<feature type="region of interest" description="Disordered" evidence="21">
    <location>
        <begin position="540"/>
        <end position="605"/>
    </location>
</feature>
<organism evidence="25">
    <name type="scientific">Maize rayado fino virus</name>
    <dbReference type="NCBI Taxonomy" id="59749"/>
    <lineage>
        <taxon>Viruses</taxon>
        <taxon>Riboviria</taxon>
        <taxon>Orthornavirae</taxon>
        <taxon>Kitrinoviricota</taxon>
        <taxon>Alsuviricetes</taxon>
        <taxon>Tymovirales</taxon>
        <taxon>Tymoviridae</taxon>
        <taxon>Marafivirus</taxon>
        <taxon>Marafivirus maydis</taxon>
    </lineage>
</organism>
<feature type="region of interest" description="Disordered" evidence="21">
    <location>
        <begin position="1830"/>
        <end position="1860"/>
    </location>
</feature>
<feature type="domain" description="Alphavirus-like MT" evidence="24">
    <location>
        <begin position="65"/>
        <end position="226"/>
    </location>
</feature>
<dbReference type="InterPro" id="IPR000574">
    <property type="entry name" value="Tymo_coat"/>
</dbReference>
<evidence type="ECO:0000256" key="15">
    <source>
        <dbReference type="ARBA" id="ARBA00022876"/>
    </source>
</evidence>
<dbReference type="CDD" id="cd23247">
    <property type="entry name" value="Tymoviridae_RdRp"/>
    <property type="match status" value="1"/>
</dbReference>
<dbReference type="GO" id="GO:0016556">
    <property type="term" value="P:mRNA modification"/>
    <property type="evidence" value="ECO:0007669"/>
    <property type="project" value="InterPro"/>
</dbReference>
<dbReference type="Pfam" id="PF00983">
    <property type="entry name" value="Tymo_coat"/>
    <property type="match status" value="1"/>
</dbReference>
<dbReference type="PROSITE" id="PS50507">
    <property type="entry name" value="RDRP_SSRNA_POS"/>
    <property type="match status" value="1"/>
</dbReference>
<dbReference type="InterPro" id="IPR043502">
    <property type="entry name" value="DNA/RNA_pol_sf"/>
</dbReference>
<keyword evidence="8" id="KW-0808">Transferase</keyword>
<dbReference type="InterPro" id="IPR027351">
    <property type="entry name" value="(+)RNA_virus_helicase_core_dom"/>
</dbReference>
<dbReference type="GO" id="GO:0006508">
    <property type="term" value="P:proteolysis"/>
    <property type="evidence" value="ECO:0007669"/>
    <property type="project" value="UniProtKB-KW"/>
</dbReference>
<sequence>MSSFLRGGHLLSGVESLTPTTHRDTITAPIVESLATPLRRSLERYPWSIPKEFHSFLHTCGVDISGFGHAAHPHPVHKTIETHLLLDVWPNYARGLSDVMFIKPEKFAKLQSRQPNFAHLINYRLVPKDTTRYPSTSTNLPDCETVFMHDALMYYTPGQIADLFFLCPQLQKIYASLVVPAESSFTHLSLHPELYRFRFQGSDLVYEPEGNPAANYTQPRSALDWLQTTGFTVGHEFFSVTLLDSFGPVHSLLIQRGRPPVFQAEDVASFRVPDAVALPAPASLHQDLRHRLVPRKVYDALFNYVRAVRTLRVTDPAGFVRTQVGKPEYSWVTSSAWDNLQHFALQTAAVRPNTSHPLFQSPFARLSHWLRTHTWALWCMASPSASVSAWAAASALGRLLPLHTDRLRLFGFDIVGRRFWPRLPFHGPEPRFLWETHPACRPPVLFADSAFECQILAGLANRCSPSPFWSRLFPTASPPHWVAYSALALAAVPLAALALRWFYGPDSPQALHDQYHATFHPDPWTLDLPRRLRRFEREPFMRTGSAPSPQSLPPSGGSLLPVEPPLASSEPEPALEPPSPAAPVPTPSPAPVPEPPPSPESVAPPVAVASPAVQPVRAPSPSPALLGAELRFGDLPPVSAWDSDPEISKLGESTQGTVFAVTPGPRAPEPDTARLDADPSASGPVMEFRELQKGAYIEPTGAFLTRARNSVSSSIPYPARAACLLVAVSQATGLPTRTLWAALCANLPDSVLDDGSLATLGLTTDHFAVLARIFSLRCRFVSEHGDVELGLHDATSRFTIRHTPGHFELVADNFSLPALVGASSVPGSDLAEACKRFVAPDRTVLPFRDVHIHRTDVRRAKNLISNMKNGFDGVMAQANPLDPKSARERFLMLDSCLDIAAPRRVRLIHIAGFAGCGKSWPISHLLRTPAFRVFKLAVPTTELRDEWKALMDPRDQDKWRFGTWESSLLKTARVLVIDEVYKMPRGYLDLAIHADAAIQFVILLGDPIQGEYHSTHPSSSNARLSPEHRYLRPYVDFYCFWSRRIPRNVARALDVPTTSTEMGFARYSQQFPFSGKILISARDSAKSLADCGYHAVTIASSQGSTIAGPAYVHLDNHSRRLSHQHSLVAITRSKSGIVFTGDKAAADGTSSANLLFSAVLLDRRLSVRSLFSALLPCCPFVTEPPTSRAVLLRGAGYGVARPLRARDAPPLGPDFVGDVILDSSAPILGDGSANAPQVSTHFLPETRRPLHFDIPSARHQVADHPLAPDHSACAIEPVYPGESFESLASLFLPPTDAESKETYFRGEMSNQFPHLDKPFELGAQTSSLLAPLHNSKHDPTLLPASIGKRLRFRHSEAPYVIAPRDEILGSLLYEAWCRAYRRSPRDVEPFDPDLYAECINLNEFAQLSSKTQATIMANANRSDPDWRWSAVRIFAKTQHKVNEGSLFGSWKACQTLALMHDAVVLLLGPVKKYQRFFDQRDRPSTLYVHAGHTPFEMADWCRAHLTPAVKLANDYTAFDQSQHGEAVVFERYKMNRLSIPAELVDLHVYLKTNVSTQFGPLTCMRLTGEPGTYDDNTDYNIAVLHLEYAVGSTPLMVSGDDSLLDSEPPVRDQWSAIAPMLALTFKKERGRYATFCGYYVGFTGAVRSPPALFAKLMIAVDDGSISDKLIAYLTEFTVGHSSGDAFWTILPVEAVPYQSACFDFFCRRAPAQAKVMLRLGEAPESLLSLAFEGLKWASHSVYALMNSSHRRQLLHSSRRPRSLPEDPEVSQLQGELLHQFQSLHLPLRGGLMPNPLAAPFRLLQQSSSLGPTYAVAPIARAPQVPLPSMADNATQVGPVPPRDDRVDRQPPLPDPPRVLETTPSHFLDLPFQWKVTDFTGYAAYHGTDDLSASAVLTTLCAPYRHAELLYVEISVAPCPPSFSKPIMFTVVWTPATLSPADGKETDYYGGRQITVGGPVLLSSTTAVPADLARMNPFIKSSVSYNDTPRWTMSVPPVTGGDTKIPLATAFVRGIVRVSAPSGTATPSA</sequence>
<dbReference type="PROSITE" id="PS51743">
    <property type="entry name" value="ALPHAVIRUS_MT"/>
    <property type="match status" value="1"/>
</dbReference>
<dbReference type="InterPro" id="IPR043181">
    <property type="entry name" value="TYMV_endopept_dom"/>
</dbReference>
<dbReference type="Pfam" id="PF05381">
    <property type="entry name" value="Peptidase_C21"/>
    <property type="match status" value="1"/>
</dbReference>
<dbReference type="GO" id="GO:0039694">
    <property type="term" value="P:viral RNA genome replication"/>
    <property type="evidence" value="ECO:0007669"/>
    <property type="project" value="InterPro"/>
</dbReference>
<evidence type="ECO:0000256" key="5">
    <source>
        <dbReference type="ARBA" id="ARBA00022603"/>
    </source>
</evidence>
<evidence type="ECO:0000259" key="22">
    <source>
        <dbReference type="PROSITE" id="PS50507"/>
    </source>
</evidence>
<evidence type="ECO:0000256" key="18">
    <source>
        <dbReference type="ARBA" id="ARBA00045135"/>
    </source>
</evidence>
<evidence type="ECO:0000256" key="10">
    <source>
        <dbReference type="ARBA" id="ARBA00022741"/>
    </source>
</evidence>
<evidence type="ECO:0000256" key="6">
    <source>
        <dbReference type="ARBA" id="ARBA00022662"/>
    </source>
</evidence>
<dbReference type="GO" id="GO:0006396">
    <property type="term" value="P:RNA processing"/>
    <property type="evidence" value="ECO:0007669"/>
    <property type="project" value="InterPro"/>
</dbReference>
<dbReference type="InterPro" id="IPR008043">
    <property type="entry name" value="Peptidase_C21"/>
</dbReference>
<evidence type="ECO:0000256" key="3">
    <source>
        <dbReference type="ARBA" id="ARBA00022561"/>
    </source>
</evidence>
<evidence type="ECO:0000256" key="14">
    <source>
        <dbReference type="ARBA" id="ARBA00022844"/>
    </source>
</evidence>
<feature type="active site" description="For protease activity" evidence="20">
    <location>
        <position position="723"/>
    </location>
</feature>
<feature type="region of interest" description="Disordered" evidence="21">
    <location>
        <begin position="663"/>
        <end position="682"/>
    </location>
</feature>
<dbReference type="InterPro" id="IPR043629">
    <property type="entry name" value="Salyut_dom"/>
</dbReference>
<comment type="function">
    <text evidence="18">RNA-directed RNA polymerase is responsible for the replication and transcription of the genome.</text>
</comment>
<evidence type="ECO:0000259" key="24">
    <source>
        <dbReference type="PROSITE" id="PS51743"/>
    </source>
</evidence>
<keyword evidence="7 20" id="KW-0645">Protease</keyword>
<keyword evidence="16" id="KW-0693">Viral RNA replication</keyword>
<dbReference type="InterPro" id="IPR007094">
    <property type="entry name" value="RNA-dir_pol_PSvirus"/>
</dbReference>
<keyword evidence="15" id="KW-1127">Modulation of host ubiquitin pathway by viral deubiquitinase</keyword>
<evidence type="ECO:0000256" key="20">
    <source>
        <dbReference type="PROSITE-ProRule" id="PRU01074"/>
    </source>
</evidence>
<dbReference type="EMBL" id="KM523134">
    <property type="protein sequence ID" value="AIY22517.1"/>
    <property type="molecule type" value="Genomic_RNA"/>
</dbReference>
<dbReference type="GO" id="GO:0005198">
    <property type="term" value="F:structural molecule activity"/>
    <property type="evidence" value="ECO:0007669"/>
    <property type="project" value="InterPro"/>
</dbReference>
<dbReference type="Pfam" id="PF01443">
    <property type="entry name" value="Viral_helicase1"/>
    <property type="match status" value="1"/>
</dbReference>
<evidence type="ECO:0000256" key="2">
    <source>
        <dbReference type="ARBA" id="ARBA00022484"/>
    </source>
</evidence>
<evidence type="ECO:0000256" key="8">
    <source>
        <dbReference type="ARBA" id="ARBA00022679"/>
    </source>
</evidence>
<dbReference type="Gene3D" id="3.40.50.300">
    <property type="entry name" value="P-loop containing nucleotide triphosphate hydrolases"/>
    <property type="match status" value="1"/>
</dbReference>
<dbReference type="Pfam" id="PF01660">
    <property type="entry name" value="Vmethyltransf"/>
    <property type="match status" value="1"/>
</dbReference>
<evidence type="ECO:0000256" key="9">
    <source>
        <dbReference type="ARBA" id="ARBA00022695"/>
    </source>
</evidence>
<dbReference type="Gene3D" id="3.90.70.100">
    <property type="match status" value="1"/>
</dbReference>
<dbReference type="GO" id="GO:0032259">
    <property type="term" value="P:methylation"/>
    <property type="evidence" value="ECO:0007669"/>
    <property type="project" value="UniProtKB-KW"/>
</dbReference>
<keyword evidence="10" id="KW-0547">Nucleotide-binding</keyword>